<keyword evidence="3 7" id="KW-0560">Oxidoreductase</keyword>
<dbReference type="Pfam" id="PF18317">
    <property type="entry name" value="SDH_C"/>
    <property type="match status" value="1"/>
</dbReference>
<dbReference type="PANTHER" id="PTHR21089:SF1">
    <property type="entry name" value="BIFUNCTIONAL 3-DEHYDROQUINATE DEHYDRATASE_SHIKIMATE DEHYDROGENASE, CHLOROPLASTIC"/>
    <property type="match status" value="1"/>
</dbReference>
<protein>
    <recommendedName>
        <fullName evidence="3">Shikimate dehydrogenase (NADP(+))</fullName>
        <shortName evidence="3">SDH</shortName>
        <ecNumber evidence="3">1.1.1.25</ecNumber>
    </recommendedName>
</protein>
<evidence type="ECO:0000313" key="8">
    <source>
        <dbReference type="Proteomes" id="UP000535437"/>
    </source>
</evidence>
<evidence type="ECO:0000256" key="3">
    <source>
        <dbReference type="HAMAP-Rule" id="MF_00222"/>
    </source>
</evidence>
<dbReference type="GO" id="GO:0050661">
    <property type="term" value="F:NADP binding"/>
    <property type="evidence" value="ECO:0007669"/>
    <property type="project" value="TreeGrafter"/>
</dbReference>
<feature type="binding site" evidence="3">
    <location>
        <position position="260"/>
    </location>
    <ligand>
        <name>shikimate</name>
        <dbReference type="ChEBI" id="CHEBI:36208"/>
    </ligand>
</feature>
<evidence type="ECO:0000259" key="6">
    <source>
        <dbReference type="Pfam" id="PF18317"/>
    </source>
</evidence>
<feature type="domain" description="Shikimate dehydrogenase substrate binding N-terminal" evidence="5">
    <location>
        <begin position="13"/>
        <end position="100"/>
    </location>
</feature>
<dbReference type="HAMAP" id="MF_00222">
    <property type="entry name" value="Shikimate_DH_AroE"/>
    <property type="match status" value="1"/>
</dbReference>
<feature type="binding site" evidence="3">
    <location>
        <begin position="137"/>
        <end position="141"/>
    </location>
    <ligand>
        <name>NADP(+)</name>
        <dbReference type="ChEBI" id="CHEBI:58349"/>
    </ligand>
</feature>
<comment type="similarity">
    <text evidence="3">Belongs to the shikimate dehydrogenase family.</text>
</comment>
<comment type="caution">
    <text evidence="7">The sequence shown here is derived from an EMBL/GenBank/DDBJ whole genome shotgun (WGS) entry which is preliminary data.</text>
</comment>
<feature type="binding site" evidence="3">
    <location>
        <position position="113"/>
    </location>
    <ligand>
        <name>shikimate</name>
        <dbReference type="ChEBI" id="CHEBI:36208"/>
    </ligand>
</feature>
<dbReference type="EMBL" id="JACCFY010000001">
    <property type="protein sequence ID" value="NYJ76916.1"/>
    <property type="molecule type" value="Genomic_DNA"/>
</dbReference>
<comment type="pathway">
    <text evidence="1 3">Metabolic intermediate biosynthesis; chorismate biosynthesis; chorismate from D-erythrose 4-phosphate and phosphoenolpyruvate: step 4/7.</text>
</comment>
<keyword evidence="2 3" id="KW-0057">Aromatic amino acid biosynthesis</keyword>
<dbReference type="InterPro" id="IPR013708">
    <property type="entry name" value="Shikimate_DH-bd_N"/>
</dbReference>
<keyword evidence="8" id="KW-1185">Reference proteome</keyword>
<dbReference type="InterPro" id="IPR022893">
    <property type="entry name" value="Shikimate_DH_fam"/>
</dbReference>
<dbReference type="Pfam" id="PF00899">
    <property type="entry name" value="ThiF"/>
    <property type="match status" value="1"/>
</dbReference>
<dbReference type="GO" id="GO:0008652">
    <property type="term" value="P:amino acid biosynthetic process"/>
    <property type="evidence" value="ECO:0007669"/>
    <property type="project" value="UniProtKB-KW"/>
</dbReference>
<evidence type="ECO:0000259" key="4">
    <source>
        <dbReference type="Pfam" id="PF00899"/>
    </source>
</evidence>
<dbReference type="GO" id="GO:0009073">
    <property type="term" value="P:aromatic amino acid family biosynthetic process"/>
    <property type="evidence" value="ECO:0007669"/>
    <property type="project" value="UniProtKB-KW"/>
</dbReference>
<organism evidence="7 8">
    <name type="scientific">Nesterenkonia xinjiangensis</name>
    <dbReference type="NCBI Taxonomy" id="225327"/>
    <lineage>
        <taxon>Bacteria</taxon>
        <taxon>Bacillati</taxon>
        <taxon>Actinomycetota</taxon>
        <taxon>Actinomycetes</taxon>
        <taxon>Micrococcales</taxon>
        <taxon>Micrococcaceae</taxon>
        <taxon>Nesterenkonia</taxon>
    </lineage>
</organism>
<feature type="domain" description="THIF-type NAD/FAD binding fold" evidence="4">
    <location>
        <begin position="131"/>
        <end position="164"/>
    </location>
</feature>
<dbReference type="GO" id="GO:0009423">
    <property type="term" value="P:chorismate biosynthetic process"/>
    <property type="evidence" value="ECO:0007669"/>
    <property type="project" value="UniProtKB-UniRule"/>
</dbReference>
<dbReference type="SUPFAM" id="SSF51735">
    <property type="entry name" value="NAD(P)-binding Rossmann-fold domains"/>
    <property type="match status" value="1"/>
</dbReference>
<feature type="binding site" evidence="3">
    <location>
        <position position="98"/>
    </location>
    <ligand>
        <name>shikimate</name>
        <dbReference type="ChEBI" id="CHEBI:36208"/>
    </ligand>
</feature>
<feature type="binding site" evidence="3">
    <location>
        <position position="232"/>
    </location>
    <ligand>
        <name>shikimate</name>
        <dbReference type="ChEBI" id="CHEBI:36208"/>
    </ligand>
</feature>
<dbReference type="EC" id="1.1.1.25" evidence="3"/>
<dbReference type="RefSeq" id="WP_179540469.1">
    <property type="nucleotide sequence ID" value="NZ_BAAALL010000010.1"/>
</dbReference>
<feature type="binding site" evidence="3">
    <location>
        <begin position="21"/>
        <end position="23"/>
    </location>
    <ligand>
        <name>shikimate</name>
        <dbReference type="ChEBI" id="CHEBI:36208"/>
    </ligand>
</feature>
<feature type="binding site" evidence="3">
    <location>
        <position position="89"/>
    </location>
    <ligand>
        <name>NADP(+)</name>
        <dbReference type="ChEBI" id="CHEBI:58349"/>
    </ligand>
</feature>
<dbReference type="Gene3D" id="3.40.50.10860">
    <property type="entry name" value="Leucine Dehydrogenase, chain A, domain 1"/>
    <property type="match status" value="1"/>
</dbReference>
<sequence>MTEANDRAVLIGLIGHGVGPSLTPRMHELEGARHGLRHIYRTVELSETEDPAAELERLLTAAETFGFDGLNLTHPVKQTAIPLLDELSDPALRVEAVNTVVWRQGRRVGHNTDVSGFAASLEDAIGPQPRGRVVLLGAGGAGSAAAHALASAGLDRLTVVDVDRRRAEEVAGAVAQHHEVNSAAATPHELPTLLPEANGLVNATPIGMAHHPGSPVPRHHLHPGLWVCDVIYRPVDTPLLLEARSLGCRTVSGLGMAMHQAAEAFEIFTGEPADRKAMLSDLQGLVAAEQKLSPTPR</sequence>
<keyword evidence="3" id="KW-0028">Amino-acid biosynthesis</keyword>
<dbReference type="InterPro" id="IPR041121">
    <property type="entry name" value="SDH_C"/>
</dbReference>
<dbReference type="SUPFAM" id="SSF53223">
    <property type="entry name" value="Aminoacid dehydrogenase-like, N-terminal domain"/>
    <property type="match status" value="1"/>
</dbReference>
<comment type="subunit">
    <text evidence="3">Homodimer.</text>
</comment>
<dbReference type="InterPro" id="IPR000594">
    <property type="entry name" value="ThiF_NAD_FAD-bd"/>
</dbReference>
<feature type="active site" description="Proton acceptor" evidence="3">
    <location>
        <position position="77"/>
    </location>
</feature>
<evidence type="ECO:0000256" key="2">
    <source>
        <dbReference type="ARBA" id="ARBA00023141"/>
    </source>
</evidence>
<dbReference type="AlphaFoldDB" id="A0A7Z0GJ26"/>
<keyword evidence="3" id="KW-0521">NADP</keyword>
<dbReference type="GO" id="GO:0019632">
    <property type="term" value="P:shikimate metabolic process"/>
    <property type="evidence" value="ECO:0007669"/>
    <property type="project" value="TreeGrafter"/>
</dbReference>
<dbReference type="InterPro" id="IPR036291">
    <property type="entry name" value="NAD(P)-bd_dom_sf"/>
</dbReference>
<dbReference type="PANTHER" id="PTHR21089">
    <property type="entry name" value="SHIKIMATE DEHYDROGENASE"/>
    <property type="match status" value="1"/>
</dbReference>
<dbReference type="InterPro" id="IPR046346">
    <property type="entry name" value="Aminoacid_DH-like_N_sf"/>
</dbReference>
<dbReference type="CDD" id="cd01065">
    <property type="entry name" value="NAD_bind_Shikimate_DH"/>
    <property type="match status" value="1"/>
</dbReference>
<proteinExistence type="inferred from homology"/>
<dbReference type="GO" id="GO:0005829">
    <property type="term" value="C:cytosol"/>
    <property type="evidence" value="ECO:0007669"/>
    <property type="project" value="TreeGrafter"/>
</dbReference>
<evidence type="ECO:0000259" key="5">
    <source>
        <dbReference type="Pfam" id="PF08501"/>
    </source>
</evidence>
<comment type="catalytic activity">
    <reaction evidence="3">
        <text>shikimate + NADP(+) = 3-dehydroshikimate + NADPH + H(+)</text>
        <dbReference type="Rhea" id="RHEA:17737"/>
        <dbReference type="ChEBI" id="CHEBI:15378"/>
        <dbReference type="ChEBI" id="CHEBI:16630"/>
        <dbReference type="ChEBI" id="CHEBI:36208"/>
        <dbReference type="ChEBI" id="CHEBI:57783"/>
        <dbReference type="ChEBI" id="CHEBI:58349"/>
        <dbReference type="EC" id="1.1.1.25"/>
    </reaction>
</comment>
<reference evidence="7 8" key="1">
    <citation type="submission" date="2020-07" db="EMBL/GenBank/DDBJ databases">
        <title>Sequencing the genomes of 1000 actinobacteria strains.</title>
        <authorList>
            <person name="Klenk H.-P."/>
        </authorList>
    </citation>
    <scope>NUCLEOTIDE SEQUENCE [LARGE SCALE GENOMIC DNA]</scope>
    <source>
        <strain evidence="7 8">DSM 15475</strain>
    </source>
</reference>
<feature type="binding site" evidence="3">
    <location>
        <position position="73"/>
    </location>
    <ligand>
        <name>shikimate</name>
        <dbReference type="ChEBI" id="CHEBI:36208"/>
    </ligand>
</feature>
<feature type="binding site" evidence="3">
    <location>
        <position position="253"/>
    </location>
    <ligand>
        <name>NADP(+)</name>
        <dbReference type="ChEBI" id="CHEBI:58349"/>
    </ligand>
</feature>
<dbReference type="NCBIfam" id="NF001319">
    <property type="entry name" value="PRK00258.3-3"/>
    <property type="match status" value="1"/>
</dbReference>
<dbReference type="GO" id="GO:0004764">
    <property type="term" value="F:shikimate 3-dehydrogenase (NADP+) activity"/>
    <property type="evidence" value="ECO:0007669"/>
    <property type="project" value="UniProtKB-UniRule"/>
</dbReference>
<comment type="function">
    <text evidence="3">Involved in the biosynthesis of the chorismate, which leads to the biosynthesis of aromatic amino acids. Catalyzes the reversible NADPH linked reduction of 3-dehydroshikimate (DHSA) to yield shikimate (SA).</text>
</comment>
<accession>A0A7Z0GJ26</accession>
<evidence type="ECO:0000313" key="7">
    <source>
        <dbReference type="EMBL" id="NYJ76916.1"/>
    </source>
</evidence>
<dbReference type="Pfam" id="PF08501">
    <property type="entry name" value="Shikimate_dh_N"/>
    <property type="match status" value="1"/>
</dbReference>
<dbReference type="NCBIfam" id="NF009201">
    <property type="entry name" value="PRK12549.1"/>
    <property type="match status" value="1"/>
</dbReference>
<dbReference type="Proteomes" id="UP000535437">
    <property type="component" value="Unassembled WGS sequence"/>
</dbReference>
<dbReference type="Gene3D" id="3.40.50.720">
    <property type="entry name" value="NAD(P)-binding Rossmann-like Domain"/>
    <property type="match status" value="1"/>
</dbReference>
<dbReference type="UniPathway" id="UPA00053">
    <property type="reaction ID" value="UER00087"/>
</dbReference>
<feature type="binding site" evidence="3">
    <location>
        <position position="230"/>
    </location>
    <ligand>
        <name>NADP(+)</name>
        <dbReference type="ChEBI" id="CHEBI:58349"/>
    </ligand>
</feature>
<comment type="caution">
    <text evidence="3">Lacks conserved residue(s) required for the propagation of feature annotation.</text>
</comment>
<name>A0A7Z0GJ26_9MICC</name>
<feature type="domain" description="SDH C-terminal" evidence="6">
    <location>
        <begin position="253"/>
        <end position="279"/>
    </location>
</feature>
<evidence type="ECO:0000256" key="1">
    <source>
        <dbReference type="ARBA" id="ARBA00004871"/>
    </source>
</evidence>
<gene>
    <name evidence="3" type="primary">aroE</name>
    <name evidence="7" type="ORF">HNR09_000327</name>
</gene>